<feature type="compositionally biased region" description="Low complexity" evidence="6">
    <location>
        <begin position="936"/>
        <end position="963"/>
    </location>
</feature>
<proteinExistence type="inferred from homology"/>
<dbReference type="GO" id="GO:0005829">
    <property type="term" value="C:cytosol"/>
    <property type="evidence" value="ECO:0007669"/>
    <property type="project" value="TreeGrafter"/>
</dbReference>
<comment type="function">
    <text evidence="4">May play a role in the regulation of cytokinesis.</text>
</comment>
<evidence type="ECO:0000256" key="2">
    <source>
        <dbReference type="ARBA" id="ARBA00022618"/>
    </source>
</evidence>
<name>A0AA38VKP0_9PEZI</name>
<evidence type="ECO:0000256" key="5">
    <source>
        <dbReference type="ARBA" id="ARBA00044801"/>
    </source>
</evidence>
<sequence>MAPAASPPDEVADVKEPLAHNESIEERCYSAALICLEGHYTESPPMGPLTHAKVTSMIARTLEKTHTSKEVRENLSRNVAIWIWMTRIVAAAVPSLTARSVGPLSTLNDPDKGVTPTESTNLIIKNWATLKDDLSILSKLLLIARNLLVTPEPEVPQDLCAAVHFDQMVYQVIILCVNVTSKGYDGEILDNPSRTKLNEITDLYKKVLVTSLQHAHNWTAKNDRNKMSFWLDVLFDEESGLDDPSAYPVMLEFRPGVAKLEVQHWLERNSRMCDKAVALLRDYHENRSNKPPGPLAPISPLAWNWLPKTAGESRADDLADDAKVTPSWDENETDKFKQDAGYARVSREIDTWWLSARDPNYEDWVVPMPSVEFAKTRTDHCKANLIRRYNHCYRGDEHDHDHDHDDHDHDDRQSAGGAQVEGSVGDEAEGSHHHDQNEEEYDDPIIEEEEEDDDDSYGEGPMTGLLTEVPNILDPKQIEALHMIVKSCILDSAGVGLTKAGENLQKTRCRMFLAADCGKSLLREMLVFIAVWEQPETSLIFQITTQIIEAIHHSALLPYTWDSLRIPKDIISPAQTVLLRLINHMFQARKSKAPASESKEQLRDVKLVYFLFASFRSRVVPECVALMHLQAQIRQGLCDPADFPVDNWDMERAKDGLAQFLDFLMTVVEMEHIRKYLVEWEVAYELITLLKALEAGVAKKELVSLPDRSANRPNPVSPTGSNIDHQHWDISHVAYPGEPPVPPPPPPVQDPAHLFAWPQIKIQILTILAGLLQPPPGRSGPGNPHVQHQIVENDGMLAMLNCCAYDDHNPYAKERVQICLKWLMDGSKAANDFVRDMVAVKGPPQSRPYGPTPPPGQQPQPQTEAPKPASLAAVAAAQQTGPSPPQQVPRPADQSAPSSTRQPNPRATGTKTLRIDGIAGEVKIQFSQPGPTTAIPTTLAPNPATSSSTPPAATTTTSSSKPHQPQPPPPPPPTLPISQAGGPLNLSGLLAAGLGAGINGSVLGAGIARLAAAGLISSDPASQQQQREQLAALQQHLMAAAGGAVLNHAAAASAAASAALGSSSSTSSSSGGGGGSGAGGNGSGGGGVGGNAGNNGNANATATAAARSRSEELLRDIVALADEAARLALGHHAHAHWSGQAGGVEREGDETEEEEFM</sequence>
<dbReference type="PANTHER" id="PTHR13255:SF0">
    <property type="entry name" value="ATAXIN-10"/>
    <property type="match status" value="1"/>
</dbReference>
<protein>
    <recommendedName>
        <fullName evidence="5">Ataxin-10 homolog</fullName>
    </recommendedName>
</protein>
<evidence type="ECO:0000313" key="8">
    <source>
        <dbReference type="EMBL" id="KAJ9156926.1"/>
    </source>
</evidence>
<feature type="region of interest" description="Disordered" evidence="6">
    <location>
        <begin position="1134"/>
        <end position="1157"/>
    </location>
</feature>
<feature type="domain" description="Ataxin-10" evidence="7">
    <location>
        <begin position="783"/>
        <end position="839"/>
    </location>
</feature>
<feature type="region of interest" description="Disordered" evidence="6">
    <location>
        <begin position="840"/>
        <end position="981"/>
    </location>
</feature>
<gene>
    <name evidence="8" type="ORF">NKR19_g4019</name>
</gene>
<dbReference type="Proteomes" id="UP001174691">
    <property type="component" value="Unassembled WGS sequence"/>
</dbReference>
<dbReference type="AlphaFoldDB" id="A0AA38VKP0"/>
<evidence type="ECO:0000256" key="1">
    <source>
        <dbReference type="ARBA" id="ARBA00008384"/>
    </source>
</evidence>
<dbReference type="PRINTS" id="PR01217">
    <property type="entry name" value="PRICHEXTENSN"/>
</dbReference>
<feature type="region of interest" description="Disordered" evidence="6">
    <location>
        <begin position="399"/>
        <end position="444"/>
    </location>
</feature>
<feature type="compositionally biased region" description="Polar residues" evidence="6">
    <location>
        <begin position="925"/>
        <end position="935"/>
    </location>
</feature>
<keyword evidence="9" id="KW-1185">Reference proteome</keyword>
<evidence type="ECO:0000256" key="3">
    <source>
        <dbReference type="ARBA" id="ARBA00023306"/>
    </source>
</evidence>
<feature type="compositionally biased region" description="Basic and acidic residues" evidence="6">
    <location>
        <begin position="399"/>
        <end position="413"/>
    </location>
</feature>
<evidence type="ECO:0000259" key="7">
    <source>
        <dbReference type="Pfam" id="PF09759"/>
    </source>
</evidence>
<evidence type="ECO:0000256" key="6">
    <source>
        <dbReference type="SAM" id="MobiDB-lite"/>
    </source>
</evidence>
<reference evidence="8" key="1">
    <citation type="submission" date="2022-07" db="EMBL/GenBank/DDBJ databases">
        <title>Fungi with potential for degradation of polypropylene.</title>
        <authorList>
            <person name="Gostincar C."/>
        </authorList>
    </citation>
    <scope>NUCLEOTIDE SEQUENCE</scope>
    <source>
        <strain evidence="8">EXF-13287</strain>
    </source>
</reference>
<feature type="compositionally biased region" description="Low complexity" evidence="6">
    <location>
        <begin position="859"/>
        <end position="877"/>
    </location>
</feature>
<dbReference type="GO" id="GO:0051301">
    <property type="term" value="P:cell division"/>
    <property type="evidence" value="ECO:0007669"/>
    <property type="project" value="UniProtKB-KW"/>
</dbReference>
<comment type="similarity">
    <text evidence="1">Belongs to the ataxin-10 family.</text>
</comment>
<keyword evidence="3" id="KW-0131">Cell cycle</keyword>
<dbReference type="InterPro" id="IPR051374">
    <property type="entry name" value="Ataxin-10/CTR86_families"/>
</dbReference>
<feature type="compositionally biased region" description="Acidic residues" evidence="6">
    <location>
        <begin position="1147"/>
        <end position="1157"/>
    </location>
</feature>
<dbReference type="EMBL" id="JANBVN010000048">
    <property type="protein sequence ID" value="KAJ9156926.1"/>
    <property type="molecule type" value="Genomic_DNA"/>
</dbReference>
<dbReference type="Pfam" id="PF09759">
    <property type="entry name" value="Atx10homo_assoc"/>
    <property type="match status" value="1"/>
</dbReference>
<comment type="caution">
    <text evidence="8">The sequence shown here is derived from an EMBL/GenBank/DDBJ whole genome shotgun (WGS) entry which is preliminary data.</text>
</comment>
<accession>A0AA38VKP0</accession>
<evidence type="ECO:0000313" key="9">
    <source>
        <dbReference type="Proteomes" id="UP001174691"/>
    </source>
</evidence>
<dbReference type="PANTHER" id="PTHR13255">
    <property type="entry name" value="ATAXIN-10"/>
    <property type="match status" value="1"/>
</dbReference>
<evidence type="ECO:0000256" key="4">
    <source>
        <dbReference type="ARBA" id="ARBA00044746"/>
    </source>
</evidence>
<feature type="compositionally biased region" description="Pro residues" evidence="6">
    <location>
        <begin position="964"/>
        <end position="975"/>
    </location>
</feature>
<organism evidence="8 9">
    <name type="scientific">Coniochaeta hoffmannii</name>
    <dbReference type="NCBI Taxonomy" id="91930"/>
    <lineage>
        <taxon>Eukaryota</taxon>
        <taxon>Fungi</taxon>
        <taxon>Dikarya</taxon>
        <taxon>Ascomycota</taxon>
        <taxon>Pezizomycotina</taxon>
        <taxon>Sordariomycetes</taxon>
        <taxon>Sordariomycetidae</taxon>
        <taxon>Coniochaetales</taxon>
        <taxon>Coniochaetaceae</taxon>
        <taxon>Coniochaeta</taxon>
    </lineage>
</organism>
<dbReference type="InterPro" id="IPR019156">
    <property type="entry name" value="Ataxin-10_domain"/>
</dbReference>
<feature type="compositionally biased region" description="Polar residues" evidence="6">
    <location>
        <begin position="895"/>
        <end position="911"/>
    </location>
</feature>
<keyword evidence="2" id="KW-0132">Cell division</keyword>